<evidence type="ECO:0000256" key="3">
    <source>
        <dbReference type="ARBA" id="ARBA00023125"/>
    </source>
</evidence>
<dbReference type="InterPro" id="IPR050950">
    <property type="entry name" value="HTH-type_LysR_regulators"/>
</dbReference>
<proteinExistence type="inferred from homology"/>
<dbReference type="InterPro" id="IPR036390">
    <property type="entry name" value="WH_DNA-bd_sf"/>
</dbReference>
<evidence type="ECO:0000256" key="2">
    <source>
        <dbReference type="ARBA" id="ARBA00023015"/>
    </source>
</evidence>
<dbReference type="InterPro" id="IPR005119">
    <property type="entry name" value="LysR_subst-bd"/>
</dbReference>
<comment type="caution">
    <text evidence="6">The sequence shown here is derived from an EMBL/GenBank/DDBJ whole genome shotgun (WGS) entry which is preliminary data.</text>
</comment>
<feature type="domain" description="HTH lysR-type" evidence="5">
    <location>
        <begin position="1"/>
        <end position="58"/>
    </location>
</feature>
<dbReference type="Pfam" id="PF00126">
    <property type="entry name" value="HTH_1"/>
    <property type="match status" value="1"/>
</dbReference>
<dbReference type="Gene3D" id="1.10.10.10">
    <property type="entry name" value="Winged helix-like DNA-binding domain superfamily/Winged helix DNA-binding domain"/>
    <property type="match status" value="1"/>
</dbReference>
<accession>A0ABU9CEW5</accession>
<organism evidence="6 7">
    <name type="scientific">Pseudaquabacterium inlustre</name>
    <dbReference type="NCBI Taxonomy" id="2984192"/>
    <lineage>
        <taxon>Bacteria</taxon>
        <taxon>Pseudomonadati</taxon>
        <taxon>Pseudomonadota</taxon>
        <taxon>Betaproteobacteria</taxon>
        <taxon>Burkholderiales</taxon>
        <taxon>Sphaerotilaceae</taxon>
        <taxon>Pseudaquabacterium</taxon>
    </lineage>
</organism>
<dbReference type="PANTHER" id="PTHR30419">
    <property type="entry name" value="HTH-TYPE TRANSCRIPTIONAL REGULATOR YBHD"/>
    <property type="match status" value="1"/>
</dbReference>
<keyword evidence="7" id="KW-1185">Reference proteome</keyword>
<dbReference type="PANTHER" id="PTHR30419:SF30">
    <property type="entry name" value="LYSR FAMILY TRANSCRIPTIONAL REGULATOR"/>
    <property type="match status" value="1"/>
</dbReference>
<protein>
    <submittedName>
        <fullName evidence="6">LysR family transcriptional regulator</fullName>
    </submittedName>
</protein>
<name>A0ABU9CEW5_9BURK</name>
<dbReference type="RefSeq" id="WP_341410084.1">
    <property type="nucleotide sequence ID" value="NZ_JBBUTH010000004.1"/>
</dbReference>
<dbReference type="Gene3D" id="3.40.190.290">
    <property type="match status" value="1"/>
</dbReference>
<evidence type="ECO:0000313" key="7">
    <source>
        <dbReference type="Proteomes" id="UP001365405"/>
    </source>
</evidence>
<dbReference type="PROSITE" id="PS50931">
    <property type="entry name" value="HTH_LYSR"/>
    <property type="match status" value="1"/>
</dbReference>
<dbReference type="SUPFAM" id="SSF46785">
    <property type="entry name" value="Winged helix' DNA-binding domain"/>
    <property type="match status" value="1"/>
</dbReference>
<keyword evidence="4" id="KW-0804">Transcription</keyword>
<dbReference type="InterPro" id="IPR000847">
    <property type="entry name" value="LysR_HTH_N"/>
</dbReference>
<evidence type="ECO:0000313" key="6">
    <source>
        <dbReference type="EMBL" id="MEK8050408.1"/>
    </source>
</evidence>
<dbReference type="Pfam" id="PF03466">
    <property type="entry name" value="LysR_substrate"/>
    <property type="match status" value="1"/>
</dbReference>
<keyword evidence="3" id="KW-0238">DNA-binding</keyword>
<gene>
    <name evidence="6" type="ORF">AACH10_09175</name>
</gene>
<dbReference type="EMBL" id="JBBUTH010000004">
    <property type="protein sequence ID" value="MEK8050408.1"/>
    <property type="molecule type" value="Genomic_DNA"/>
</dbReference>
<sequence>MKLHQIRYLVAVEAQGSIRAAARALGLTPATVTQGLRELEADCALSLFDRSGGALALNAAGRDLLAHAQRIVQQLQQAEADIALHRQRGAVERLSLGITPWVAQALLAPVLVAFRAAMPQVQLELFDGFSALAYPRLRSGELSMMIGRIGAPEEMAGLQATPLFSYEAIVAGRRGHPNARATSVHELLDSDWLLNFDAAGEAALMHQLFGAHGAPVPRGRIHLAQSASLMLTLVRQTDMLTFCPWPLLETGGLRGELVALPLRERFDSRTVGVIRRAHEAPSLAAQRFVALFMDEVRRGLADPDPALRRVYYSIELLA</sequence>
<reference evidence="6 7" key="1">
    <citation type="submission" date="2024-04" db="EMBL/GenBank/DDBJ databases">
        <title>Novel species of the genus Ideonella isolated from streams.</title>
        <authorList>
            <person name="Lu H."/>
        </authorList>
    </citation>
    <scope>NUCLEOTIDE SEQUENCE [LARGE SCALE GENOMIC DNA]</scope>
    <source>
        <strain evidence="6 7">DXS22W</strain>
    </source>
</reference>
<comment type="similarity">
    <text evidence="1">Belongs to the LysR transcriptional regulatory family.</text>
</comment>
<evidence type="ECO:0000256" key="4">
    <source>
        <dbReference type="ARBA" id="ARBA00023163"/>
    </source>
</evidence>
<dbReference type="InterPro" id="IPR036388">
    <property type="entry name" value="WH-like_DNA-bd_sf"/>
</dbReference>
<evidence type="ECO:0000259" key="5">
    <source>
        <dbReference type="PROSITE" id="PS50931"/>
    </source>
</evidence>
<keyword evidence="2" id="KW-0805">Transcription regulation</keyword>
<dbReference type="Proteomes" id="UP001365405">
    <property type="component" value="Unassembled WGS sequence"/>
</dbReference>
<dbReference type="SUPFAM" id="SSF53850">
    <property type="entry name" value="Periplasmic binding protein-like II"/>
    <property type="match status" value="1"/>
</dbReference>
<evidence type="ECO:0000256" key="1">
    <source>
        <dbReference type="ARBA" id="ARBA00009437"/>
    </source>
</evidence>